<proteinExistence type="predicted"/>
<gene>
    <name evidence="1" type="ORF">HK099_008301</name>
</gene>
<dbReference type="EMBL" id="JADGJW010000009">
    <property type="protein sequence ID" value="KAJ3227891.1"/>
    <property type="molecule type" value="Genomic_DNA"/>
</dbReference>
<keyword evidence="2" id="KW-1185">Reference proteome</keyword>
<evidence type="ECO:0000313" key="2">
    <source>
        <dbReference type="Proteomes" id="UP001211065"/>
    </source>
</evidence>
<protein>
    <submittedName>
        <fullName evidence="1">Uncharacterized protein</fullName>
    </submittedName>
</protein>
<sequence length="69" mass="7925">MNIKVWFVKCSLKKLNKQTLTKEKKFNLNAFIDADLITSGAADLKAMKGELRSYNTFVKEVFAFTVTEF</sequence>
<organism evidence="1 2">
    <name type="scientific">Clydaea vesicula</name>
    <dbReference type="NCBI Taxonomy" id="447962"/>
    <lineage>
        <taxon>Eukaryota</taxon>
        <taxon>Fungi</taxon>
        <taxon>Fungi incertae sedis</taxon>
        <taxon>Chytridiomycota</taxon>
        <taxon>Chytridiomycota incertae sedis</taxon>
        <taxon>Chytridiomycetes</taxon>
        <taxon>Lobulomycetales</taxon>
        <taxon>Lobulomycetaceae</taxon>
        <taxon>Clydaea</taxon>
    </lineage>
</organism>
<reference evidence="1" key="1">
    <citation type="submission" date="2020-05" db="EMBL/GenBank/DDBJ databases">
        <title>Phylogenomic resolution of chytrid fungi.</title>
        <authorList>
            <person name="Stajich J.E."/>
            <person name="Amses K."/>
            <person name="Simmons R."/>
            <person name="Seto K."/>
            <person name="Myers J."/>
            <person name="Bonds A."/>
            <person name="Quandt C.A."/>
            <person name="Barry K."/>
            <person name="Liu P."/>
            <person name="Grigoriev I."/>
            <person name="Longcore J.E."/>
            <person name="James T.Y."/>
        </authorList>
    </citation>
    <scope>NUCLEOTIDE SEQUENCE</scope>
    <source>
        <strain evidence="1">JEL0476</strain>
    </source>
</reference>
<name>A0AAD5UBU1_9FUNG</name>
<dbReference type="AlphaFoldDB" id="A0AAD5UBU1"/>
<dbReference type="Proteomes" id="UP001211065">
    <property type="component" value="Unassembled WGS sequence"/>
</dbReference>
<comment type="caution">
    <text evidence="1">The sequence shown here is derived from an EMBL/GenBank/DDBJ whole genome shotgun (WGS) entry which is preliminary data.</text>
</comment>
<accession>A0AAD5UBU1</accession>
<evidence type="ECO:0000313" key="1">
    <source>
        <dbReference type="EMBL" id="KAJ3227891.1"/>
    </source>
</evidence>